<feature type="region of interest" description="Disordered" evidence="1">
    <location>
        <begin position="603"/>
        <end position="652"/>
    </location>
</feature>
<dbReference type="EMBL" id="CP014242">
    <property type="protein sequence ID" value="AMD19332.1"/>
    <property type="molecule type" value="Genomic_DNA"/>
</dbReference>
<dbReference type="SUPFAM" id="SSF81296">
    <property type="entry name" value="E set domains"/>
    <property type="match status" value="1"/>
</dbReference>
<dbReference type="GO" id="GO:0005829">
    <property type="term" value="C:cytosol"/>
    <property type="evidence" value="ECO:0007669"/>
    <property type="project" value="TreeGrafter"/>
</dbReference>
<protein>
    <submittedName>
        <fullName evidence="3">HBR431Wp</fullName>
    </submittedName>
</protein>
<evidence type="ECO:0000313" key="3">
    <source>
        <dbReference type="EMBL" id="AMD19332.1"/>
    </source>
</evidence>
<dbReference type="GeneID" id="28721616"/>
<sequence length="773" mass="86580">MEECDVVRANSSMFPVEKKLDIPRDEQPLAHTGSLQVYIQLAESVIFLQGYNSDQWNEAPPSLLRGSLIVRVLKPTKLKAINLTFRGVGKTSWPEGIPPKHHEFFEEEEFLVHTWPFFQAEDNATNSGETESDLLLSRSNASVYRPLPETPSSGHILMGGRSRSSQRMQTVDELCKRPPMERRSSSLMARSLSFGKLSKKNSSLDVRVGSATSIFSDFISATMSNGSETSLLSRNSHGNSENFVFQPGDYVYSFEHPIIASTPETIHAAYGSVSYTLEVTIERCGAFKHNLHAKVPITLVRTLSSSSVEDTEPIAISRNWENHLHYDIVIASKDIVLDAFLPITLRLMPLDKITLHRIRIYLTETIEYFCRGGKVHRVEPSRIYLLAEHRAPPLEGVAPEAISKARNLGNLLENENGEVVNKDFDYQVFIPERLNYKERLHPDVTYTNIKVNHWLKVGLRLSRIVDDSRKHFEINIDAPIHVLHKLCSHANTLLPSYDSQVTRSSDSCDMANSSALYHSSNVYFPREVVQLPMMSEEDLTADKFNLSPKTLNPLQHNKSRQHMMYHRAALADDINTTGVLNTPELRANIYQPDRLHPELVSPQAIPLSPISSPTLHNSDAEEEDDSPPPFGEDDIDRNDSLDAVPPAPPSYDEVLEEDGIVVVSSNFNRASRGVSSRPRGTSRTAAAVASRSNSPNTDFRMRSSSPFRPGSSALGNRRSTSLDARMTATYKNESFNTLNPVRSTNEDMVSCETNGTRRIPEDNELANDQDTIS</sequence>
<evidence type="ECO:0000256" key="1">
    <source>
        <dbReference type="SAM" id="MobiDB-lite"/>
    </source>
</evidence>
<dbReference type="SMART" id="SM01017">
    <property type="entry name" value="Arrestin_C"/>
    <property type="match status" value="1"/>
</dbReference>
<feature type="compositionally biased region" description="Polar residues" evidence="1">
    <location>
        <begin position="713"/>
        <end position="722"/>
    </location>
</feature>
<dbReference type="Proteomes" id="UP000243052">
    <property type="component" value="Chromosome ii"/>
</dbReference>
<accession>A0A109UXW6</accession>
<keyword evidence="4" id="KW-1185">Reference proteome</keyword>
<dbReference type="RefSeq" id="XP_017986328.1">
    <property type="nucleotide sequence ID" value="XM_018130839.1"/>
</dbReference>
<feature type="region of interest" description="Disordered" evidence="1">
    <location>
        <begin position="753"/>
        <end position="773"/>
    </location>
</feature>
<dbReference type="InterPro" id="IPR011022">
    <property type="entry name" value="Arrestin_C-like"/>
</dbReference>
<dbReference type="GO" id="GO:0030674">
    <property type="term" value="F:protein-macromolecule adaptor activity"/>
    <property type="evidence" value="ECO:0007669"/>
    <property type="project" value="TreeGrafter"/>
</dbReference>
<feature type="region of interest" description="Disordered" evidence="1">
    <location>
        <begin position="669"/>
        <end position="722"/>
    </location>
</feature>
<evidence type="ECO:0000313" key="4">
    <source>
        <dbReference type="Proteomes" id="UP000243052"/>
    </source>
</evidence>
<name>A0A109UXW6_9SACH</name>
<dbReference type="Pfam" id="PF02752">
    <property type="entry name" value="Arrestin_C"/>
    <property type="match status" value="1"/>
</dbReference>
<proteinExistence type="predicted"/>
<organism evidence="3 4">
    <name type="scientific">Eremothecium sinecaudum</name>
    <dbReference type="NCBI Taxonomy" id="45286"/>
    <lineage>
        <taxon>Eukaryota</taxon>
        <taxon>Fungi</taxon>
        <taxon>Dikarya</taxon>
        <taxon>Ascomycota</taxon>
        <taxon>Saccharomycotina</taxon>
        <taxon>Saccharomycetes</taxon>
        <taxon>Saccharomycetales</taxon>
        <taxon>Saccharomycetaceae</taxon>
        <taxon>Eremothecium</taxon>
    </lineage>
</organism>
<dbReference type="InterPro" id="IPR014756">
    <property type="entry name" value="Ig_E-set"/>
</dbReference>
<reference evidence="3 4" key="1">
    <citation type="submission" date="2016-01" db="EMBL/GenBank/DDBJ databases">
        <title>Genome sequence of the yeast Holleya sinecauda.</title>
        <authorList>
            <person name="Dietrich F.S."/>
        </authorList>
    </citation>
    <scope>NUCLEOTIDE SEQUENCE [LARGE SCALE GENOMIC DNA]</scope>
    <source>
        <strain evidence="3 4">ATCC 58844</strain>
    </source>
</reference>
<dbReference type="STRING" id="45286.A0A109UXW6"/>
<feature type="compositionally biased region" description="Acidic residues" evidence="1">
    <location>
        <begin position="620"/>
        <end position="636"/>
    </location>
</feature>
<dbReference type="Gene3D" id="2.60.40.640">
    <property type="match status" value="2"/>
</dbReference>
<feature type="compositionally biased region" description="Low complexity" evidence="1">
    <location>
        <begin position="681"/>
        <end position="694"/>
    </location>
</feature>
<dbReference type="PANTHER" id="PTHR11188:SF174">
    <property type="entry name" value="ARRESTIN-RELATED TRAFFICKING ADAPTER 10-RELATED"/>
    <property type="match status" value="1"/>
</dbReference>
<dbReference type="GO" id="GO:0070086">
    <property type="term" value="P:ubiquitin-dependent endocytosis"/>
    <property type="evidence" value="ECO:0007669"/>
    <property type="project" value="TreeGrafter"/>
</dbReference>
<evidence type="ECO:0000259" key="2">
    <source>
        <dbReference type="SMART" id="SM01017"/>
    </source>
</evidence>
<dbReference type="GO" id="GO:0031625">
    <property type="term" value="F:ubiquitin protein ligase binding"/>
    <property type="evidence" value="ECO:0007669"/>
    <property type="project" value="TreeGrafter"/>
</dbReference>
<dbReference type="OrthoDB" id="2238745at2759"/>
<dbReference type="PANTHER" id="PTHR11188">
    <property type="entry name" value="ARRESTIN DOMAIN CONTAINING PROTEIN"/>
    <property type="match status" value="1"/>
</dbReference>
<dbReference type="AlphaFoldDB" id="A0A109UXW6"/>
<dbReference type="InterPro" id="IPR014752">
    <property type="entry name" value="Arrestin-like_C"/>
</dbReference>
<gene>
    <name evidence="3" type="ORF">AW171_hschr21159</name>
</gene>
<dbReference type="InterPro" id="IPR050357">
    <property type="entry name" value="Arrestin_domain-protein"/>
</dbReference>
<feature type="domain" description="Arrestin C-terminal-like" evidence="2">
    <location>
        <begin position="320"/>
        <end position="487"/>
    </location>
</feature>